<dbReference type="Gene3D" id="3.30.560.10">
    <property type="entry name" value="Glucose Oxidase, domain 3"/>
    <property type="match status" value="2"/>
</dbReference>
<dbReference type="GO" id="GO:0016614">
    <property type="term" value="F:oxidoreductase activity, acting on CH-OH group of donors"/>
    <property type="evidence" value="ECO:0007669"/>
    <property type="project" value="InterPro"/>
</dbReference>
<dbReference type="InterPro" id="IPR007867">
    <property type="entry name" value="GMC_OxRtase_C"/>
</dbReference>
<reference evidence="3" key="1">
    <citation type="submission" date="2020-08" db="EMBL/GenBank/DDBJ databases">
        <title>Spodoptera exigua strain:BAW_Kor-Di-RS1 Genome sequencing and assembly.</title>
        <authorList>
            <person name="Kim J."/>
            <person name="Nam H.Y."/>
            <person name="Kwon M."/>
            <person name="Choi J.H."/>
            <person name="Cho S.R."/>
            <person name="Kim G.-H."/>
        </authorList>
    </citation>
    <scope>NUCLEOTIDE SEQUENCE</scope>
    <source>
        <strain evidence="3">BAW_Kor-Di-RS1</strain>
        <tissue evidence="3">Whole-body</tissue>
    </source>
</reference>
<comment type="similarity">
    <text evidence="1">Belongs to the GMC oxidoreductase family.</text>
</comment>
<dbReference type="GO" id="GO:0050660">
    <property type="term" value="F:flavin adenine dinucleotide binding"/>
    <property type="evidence" value="ECO:0007669"/>
    <property type="project" value="InterPro"/>
</dbReference>
<dbReference type="EMBL" id="JACKWZ010000007">
    <property type="protein sequence ID" value="KAF9423672.1"/>
    <property type="molecule type" value="Genomic_DNA"/>
</dbReference>
<dbReference type="InterPro" id="IPR000172">
    <property type="entry name" value="GMC_OxRdtase_N"/>
</dbReference>
<dbReference type="Gene3D" id="3.50.50.60">
    <property type="entry name" value="FAD/NAD(P)-binding domain"/>
    <property type="match status" value="2"/>
</dbReference>
<dbReference type="Pfam" id="PF00732">
    <property type="entry name" value="GMC_oxred_N"/>
    <property type="match status" value="2"/>
</dbReference>
<evidence type="ECO:0000259" key="2">
    <source>
        <dbReference type="PROSITE" id="PS00624"/>
    </source>
</evidence>
<comment type="caution">
    <text evidence="3">The sequence shown here is derived from an EMBL/GenBank/DDBJ whole genome shotgun (WGS) entry which is preliminary data.</text>
</comment>
<dbReference type="Proteomes" id="UP000648187">
    <property type="component" value="Unassembled WGS sequence"/>
</dbReference>
<organism evidence="3 4">
    <name type="scientific">Spodoptera exigua</name>
    <name type="common">Beet armyworm</name>
    <name type="synonym">Noctua fulgens</name>
    <dbReference type="NCBI Taxonomy" id="7107"/>
    <lineage>
        <taxon>Eukaryota</taxon>
        <taxon>Metazoa</taxon>
        <taxon>Ecdysozoa</taxon>
        <taxon>Arthropoda</taxon>
        <taxon>Hexapoda</taxon>
        <taxon>Insecta</taxon>
        <taxon>Pterygota</taxon>
        <taxon>Neoptera</taxon>
        <taxon>Endopterygota</taxon>
        <taxon>Lepidoptera</taxon>
        <taxon>Glossata</taxon>
        <taxon>Ditrysia</taxon>
        <taxon>Noctuoidea</taxon>
        <taxon>Noctuidae</taxon>
        <taxon>Amphipyrinae</taxon>
        <taxon>Spodoptera</taxon>
    </lineage>
</organism>
<keyword evidence="4" id="KW-1185">Reference proteome</keyword>
<feature type="domain" description="Glucose-methanol-choline oxidoreductase N-terminal" evidence="2">
    <location>
        <begin position="718"/>
        <end position="732"/>
    </location>
</feature>
<proteinExistence type="inferred from homology"/>
<dbReference type="PROSITE" id="PS00624">
    <property type="entry name" value="GMC_OXRED_2"/>
    <property type="match status" value="2"/>
</dbReference>
<protein>
    <recommendedName>
        <fullName evidence="2">Glucose-methanol-choline oxidoreductase N-terminal domain-containing protein</fullName>
    </recommendedName>
</protein>
<feature type="domain" description="Glucose-methanol-choline oxidoreductase N-terminal" evidence="2">
    <location>
        <begin position="232"/>
        <end position="246"/>
    </location>
</feature>
<evidence type="ECO:0000313" key="4">
    <source>
        <dbReference type="Proteomes" id="UP000648187"/>
    </source>
</evidence>
<evidence type="ECO:0000313" key="3">
    <source>
        <dbReference type="EMBL" id="KAF9423672.1"/>
    </source>
</evidence>
<dbReference type="SUPFAM" id="SSF54373">
    <property type="entry name" value="FAD-linked reductases, C-terminal domain"/>
    <property type="match status" value="2"/>
</dbReference>
<dbReference type="Pfam" id="PF05199">
    <property type="entry name" value="GMC_oxred_C"/>
    <property type="match status" value="2"/>
</dbReference>
<dbReference type="InterPro" id="IPR036188">
    <property type="entry name" value="FAD/NAD-bd_sf"/>
</dbReference>
<sequence length="1017" mass="114416">MIVLLIEAGPEEPEVTSIPSFATVLGRSSIDWNYRTQPEEMTCRAQRGQTCAWLSGRVMGGSSAINYVVYMRGNKKDYDQWAALGNEGWSYREVLYYFKKSENNQNIEARDIDHHGVGGPLNVERFSYTDPNVVMLVKAFHEKGLPLVDFNGKRQIGTMTTQTTTKDGKRVSANEAFIKPIRHERPNLTVLTGAQVTEVIFNKKKVAIGIRYVKDDVIYEAFVSKEVIVSAGALNSPKILMLSGIGPREDLDEMKIPVIADLKVGYNLQDHVTTEAVLIGLTNMTSTLLPAKEMLKSINNFAKFGKRFEEITATGPLQVTAFYRTKFAGNDKTIPDVQFHFDGRNRRDFYLDPTTYLATNIFPLSYYDSINVRPILLQPASRGYLTLNRTNPVFGQPLIYPRFFTVKDDLDTLVAALKYLVKLEKTKAFQENNVKFIRRRVEPCTDHPWGTIKYFSCVLKSYTGTIYHPAGTCKMGPRHDENAVVDSRLRVYGVRNLRVADASIMPHIVRGNTNAPCMMIGEKAADMIKEDWDVVFLESLGKTMGGSSAINYMIYMRGNRRDYDSWAELGNHGWSYREVLPYFKKAENNQDVEAHDTYYHAVGGPINVERLNHLDVNVMMLVQAFKEKGLPITDFNGENQMGTDIAQTTTKQGQRFSANKAYISPIRYKRPNIHVISSAYATKLLIDPITKTTYGVEYVKNGQIFTAFADKEVIVSAGAINSPKLLMLSGIGPKYHLKSLNIPVLADLSVGANLQDHITTDALTLSLSNKTATAVNEQQLFDEIDDYYRQHLPKRGPLSATGTLTGTAFISTDYNEDVPNIQYHFDGRNVREFYSDPTTYLATNIFPLAFYDGLSARPLLLTPKSRGYILLNSTDPIYGPPLIYSRFFTEREDMEALIEGIKFVVSLEETDAFRASGASYVRIPVQACSQYIWGTDEYYACILIQYTSTIYHPVGTCKMGPNWDKDAVVDPRLKVYGIGKLRVADASVMPLIVRGNTNAPTIMIAEKVSDMIKEEWL</sequence>
<dbReference type="PANTHER" id="PTHR11552:SF154">
    <property type="entry name" value="FI04917P"/>
    <property type="match status" value="1"/>
</dbReference>
<gene>
    <name evidence="3" type="ORF">HW555_000998</name>
</gene>
<dbReference type="SUPFAM" id="SSF51905">
    <property type="entry name" value="FAD/NAD(P)-binding domain"/>
    <property type="match status" value="2"/>
</dbReference>
<name>A0A835LFS1_SPOEX</name>
<dbReference type="AlphaFoldDB" id="A0A835LFS1"/>
<dbReference type="PANTHER" id="PTHR11552">
    <property type="entry name" value="GLUCOSE-METHANOL-CHOLINE GMC OXIDOREDUCTASE"/>
    <property type="match status" value="1"/>
</dbReference>
<evidence type="ECO:0000256" key="1">
    <source>
        <dbReference type="ARBA" id="ARBA00010790"/>
    </source>
</evidence>
<accession>A0A835LFS1</accession>
<dbReference type="InterPro" id="IPR012132">
    <property type="entry name" value="GMC_OxRdtase"/>
</dbReference>